<evidence type="ECO:0000313" key="5">
    <source>
        <dbReference type="EMBL" id="KAJ5450466.1"/>
    </source>
</evidence>
<organism evidence="5 6">
    <name type="scientific">Penicillium daleae</name>
    <dbReference type="NCBI Taxonomy" id="63821"/>
    <lineage>
        <taxon>Eukaryota</taxon>
        <taxon>Fungi</taxon>
        <taxon>Dikarya</taxon>
        <taxon>Ascomycota</taxon>
        <taxon>Pezizomycotina</taxon>
        <taxon>Eurotiomycetes</taxon>
        <taxon>Eurotiomycetidae</taxon>
        <taxon>Eurotiales</taxon>
        <taxon>Aspergillaceae</taxon>
        <taxon>Penicillium</taxon>
    </lineage>
</organism>
<evidence type="ECO:0000256" key="3">
    <source>
        <dbReference type="ARBA" id="ARBA00023200"/>
    </source>
</evidence>
<dbReference type="InterPro" id="IPR023347">
    <property type="entry name" value="Lysozyme_dom_sf"/>
</dbReference>
<dbReference type="Gene3D" id="1.10.530.40">
    <property type="match status" value="1"/>
</dbReference>
<dbReference type="EMBL" id="JAPVEA010000006">
    <property type="protein sequence ID" value="KAJ5450466.1"/>
    <property type="molecule type" value="Genomic_DNA"/>
</dbReference>
<feature type="transmembrane region" description="Helical" evidence="4">
    <location>
        <begin position="112"/>
        <end position="129"/>
    </location>
</feature>
<keyword evidence="4" id="KW-0472">Membrane</keyword>
<dbReference type="InterPro" id="IPR002196">
    <property type="entry name" value="Glyco_hydro_24"/>
</dbReference>
<dbReference type="GO" id="GO:0009253">
    <property type="term" value="P:peptidoglycan catabolic process"/>
    <property type="evidence" value="ECO:0007669"/>
    <property type="project" value="InterPro"/>
</dbReference>
<protein>
    <recommendedName>
        <fullName evidence="7">Lysozyme</fullName>
    </recommendedName>
</protein>
<evidence type="ECO:0000256" key="1">
    <source>
        <dbReference type="ARBA" id="ARBA00022529"/>
    </source>
</evidence>
<dbReference type="PANTHER" id="PTHR38107">
    <property type="match status" value="1"/>
</dbReference>
<dbReference type="SUPFAM" id="SSF53955">
    <property type="entry name" value="Lysozyme-like"/>
    <property type="match status" value="1"/>
</dbReference>
<dbReference type="RefSeq" id="XP_056766001.1">
    <property type="nucleotide sequence ID" value="XM_056910297.1"/>
</dbReference>
<dbReference type="GO" id="GO:0031640">
    <property type="term" value="P:killing of cells of another organism"/>
    <property type="evidence" value="ECO:0007669"/>
    <property type="project" value="UniProtKB-KW"/>
</dbReference>
<dbReference type="Pfam" id="PF00959">
    <property type="entry name" value="Phage_lysozyme"/>
    <property type="match status" value="1"/>
</dbReference>
<evidence type="ECO:0008006" key="7">
    <source>
        <dbReference type="Google" id="ProtNLM"/>
    </source>
</evidence>
<evidence type="ECO:0000313" key="6">
    <source>
        <dbReference type="Proteomes" id="UP001213681"/>
    </source>
</evidence>
<feature type="transmembrane region" description="Helical" evidence="4">
    <location>
        <begin position="79"/>
        <end position="100"/>
    </location>
</feature>
<dbReference type="CDD" id="cd00737">
    <property type="entry name" value="lyz_endolysin_autolysin"/>
    <property type="match status" value="1"/>
</dbReference>
<evidence type="ECO:0000256" key="4">
    <source>
        <dbReference type="SAM" id="Phobius"/>
    </source>
</evidence>
<dbReference type="Proteomes" id="UP001213681">
    <property type="component" value="Unassembled WGS sequence"/>
</dbReference>
<sequence>MLSDYYDQYNPTWYLEAVPRQQKKWLSLFTLRFVVALCYMTVVICFAWAYSEHEKPVAYIDGLGSAWSSINLGTVRTTISFGAAYACLWSAVFLVVVLVFNCRVHPGASITFDCLAFLAQIITVSFYVNEFAEYQHSGYSENTEEAKRLYGVKCFGIAMMFLGLIFNLILMIRASMACHVERRAGKQPLTENTAQQLLSQDLVSELPKRLDPQPVTLNDNQYAALVSWTYNVGNGNIESSDLVRRMNAGEDVSLAAHDELPLWDKASGQVVDDLTRRRAAELQLFDAPATLPALPAPR</sequence>
<feature type="transmembrane region" description="Helical" evidence="4">
    <location>
        <begin position="29"/>
        <end position="50"/>
    </location>
</feature>
<comment type="caution">
    <text evidence="5">The sequence shown here is derived from an EMBL/GenBank/DDBJ whole genome shotgun (WGS) entry which is preliminary data.</text>
</comment>
<feature type="transmembrane region" description="Helical" evidence="4">
    <location>
        <begin position="149"/>
        <end position="172"/>
    </location>
</feature>
<keyword evidence="4" id="KW-1133">Transmembrane helix</keyword>
<dbReference type="PANTHER" id="PTHR38107:SF3">
    <property type="entry name" value="LYSOZYME RRRD-RELATED"/>
    <property type="match status" value="1"/>
</dbReference>
<accession>A0AAD6C5G7</accession>
<proteinExistence type="predicted"/>
<reference evidence="5" key="1">
    <citation type="submission" date="2022-12" db="EMBL/GenBank/DDBJ databases">
        <authorList>
            <person name="Petersen C."/>
        </authorList>
    </citation>
    <scope>NUCLEOTIDE SEQUENCE</scope>
    <source>
        <strain evidence="5">IBT 16125</strain>
    </source>
</reference>
<dbReference type="InterPro" id="IPR023346">
    <property type="entry name" value="Lysozyme-like_dom_sf"/>
</dbReference>
<dbReference type="GeneID" id="81600540"/>
<keyword evidence="2" id="KW-0081">Bacteriolytic enzyme</keyword>
<dbReference type="GO" id="GO:0042742">
    <property type="term" value="P:defense response to bacterium"/>
    <property type="evidence" value="ECO:0007669"/>
    <property type="project" value="UniProtKB-KW"/>
</dbReference>
<keyword evidence="6" id="KW-1185">Reference proteome</keyword>
<evidence type="ECO:0000256" key="2">
    <source>
        <dbReference type="ARBA" id="ARBA00022638"/>
    </source>
</evidence>
<dbReference type="InterPro" id="IPR033907">
    <property type="entry name" value="Endolysin_autolysin"/>
</dbReference>
<keyword evidence="4" id="KW-0812">Transmembrane</keyword>
<gene>
    <name evidence="5" type="ORF">N7458_006915</name>
</gene>
<keyword evidence="1" id="KW-0929">Antimicrobial</keyword>
<name>A0AAD6C5G7_9EURO</name>
<reference evidence="5" key="2">
    <citation type="journal article" date="2023" name="IMA Fungus">
        <title>Comparative genomic study of the Penicillium genus elucidates a diverse pangenome and 15 lateral gene transfer events.</title>
        <authorList>
            <person name="Petersen C."/>
            <person name="Sorensen T."/>
            <person name="Nielsen M.R."/>
            <person name="Sondergaard T.E."/>
            <person name="Sorensen J.L."/>
            <person name="Fitzpatrick D.A."/>
            <person name="Frisvad J.C."/>
            <person name="Nielsen K.L."/>
        </authorList>
    </citation>
    <scope>NUCLEOTIDE SEQUENCE</scope>
    <source>
        <strain evidence="5">IBT 16125</strain>
    </source>
</reference>
<dbReference type="GO" id="GO:0016998">
    <property type="term" value="P:cell wall macromolecule catabolic process"/>
    <property type="evidence" value="ECO:0007669"/>
    <property type="project" value="InterPro"/>
</dbReference>
<dbReference type="GO" id="GO:0003796">
    <property type="term" value="F:lysozyme activity"/>
    <property type="evidence" value="ECO:0007669"/>
    <property type="project" value="InterPro"/>
</dbReference>
<dbReference type="InterPro" id="IPR051018">
    <property type="entry name" value="Bacteriophage_GH24"/>
</dbReference>
<dbReference type="AlphaFoldDB" id="A0AAD6C5G7"/>
<keyword evidence="3" id="KW-1035">Host cytoplasm</keyword>